<dbReference type="EMBL" id="GBXM01003620">
    <property type="protein sequence ID" value="JAI04958.1"/>
    <property type="molecule type" value="Transcribed_RNA"/>
</dbReference>
<reference evidence="1" key="1">
    <citation type="submission" date="2014-11" db="EMBL/GenBank/DDBJ databases">
        <authorList>
            <person name="Amaro Gonzalez C."/>
        </authorList>
    </citation>
    <scope>NUCLEOTIDE SEQUENCE</scope>
</reference>
<protein>
    <submittedName>
        <fullName evidence="1">Uncharacterized protein</fullName>
    </submittedName>
</protein>
<proteinExistence type="predicted"/>
<organism evidence="1">
    <name type="scientific">Anguilla anguilla</name>
    <name type="common">European freshwater eel</name>
    <name type="synonym">Muraena anguilla</name>
    <dbReference type="NCBI Taxonomy" id="7936"/>
    <lineage>
        <taxon>Eukaryota</taxon>
        <taxon>Metazoa</taxon>
        <taxon>Chordata</taxon>
        <taxon>Craniata</taxon>
        <taxon>Vertebrata</taxon>
        <taxon>Euteleostomi</taxon>
        <taxon>Actinopterygii</taxon>
        <taxon>Neopterygii</taxon>
        <taxon>Teleostei</taxon>
        <taxon>Anguilliformes</taxon>
        <taxon>Anguillidae</taxon>
        <taxon>Anguilla</taxon>
    </lineage>
</organism>
<reference evidence="1" key="2">
    <citation type="journal article" date="2015" name="Fish Shellfish Immunol.">
        <title>Early steps in the European eel (Anguilla anguilla)-Vibrio vulnificus interaction in the gills: Role of the RtxA13 toxin.</title>
        <authorList>
            <person name="Callol A."/>
            <person name="Pajuelo D."/>
            <person name="Ebbesson L."/>
            <person name="Teles M."/>
            <person name="MacKenzie S."/>
            <person name="Amaro C."/>
        </authorList>
    </citation>
    <scope>NUCLEOTIDE SEQUENCE</scope>
</reference>
<evidence type="ECO:0000313" key="1">
    <source>
        <dbReference type="EMBL" id="JAI04958.1"/>
    </source>
</evidence>
<name>A0A0E9XQE4_ANGAN</name>
<dbReference type="AlphaFoldDB" id="A0A0E9XQE4"/>
<sequence>MFSQKSKCYFCTIYHLDYCKKYHLLVLSF</sequence>
<accession>A0A0E9XQE4</accession>